<organism evidence="1 2">
    <name type="scientific">Acer saccharum</name>
    <name type="common">Sugar maple</name>
    <dbReference type="NCBI Taxonomy" id="4024"/>
    <lineage>
        <taxon>Eukaryota</taxon>
        <taxon>Viridiplantae</taxon>
        <taxon>Streptophyta</taxon>
        <taxon>Embryophyta</taxon>
        <taxon>Tracheophyta</taxon>
        <taxon>Spermatophyta</taxon>
        <taxon>Magnoliopsida</taxon>
        <taxon>eudicotyledons</taxon>
        <taxon>Gunneridae</taxon>
        <taxon>Pentapetalae</taxon>
        <taxon>rosids</taxon>
        <taxon>malvids</taxon>
        <taxon>Sapindales</taxon>
        <taxon>Sapindaceae</taxon>
        <taxon>Hippocastanoideae</taxon>
        <taxon>Acereae</taxon>
        <taxon>Acer</taxon>
    </lineage>
</organism>
<proteinExistence type="predicted"/>
<comment type="caution">
    <text evidence="1">The sequence shown here is derived from an EMBL/GenBank/DDBJ whole genome shotgun (WGS) entry which is preliminary data.</text>
</comment>
<evidence type="ECO:0000313" key="2">
    <source>
        <dbReference type="Proteomes" id="UP001168877"/>
    </source>
</evidence>
<name>A0AA39T9D8_ACESA</name>
<reference evidence="1" key="2">
    <citation type="submission" date="2023-06" db="EMBL/GenBank/DDBJ databases">
        <authorList>
            <person name="Swenson N.G."/>
            <person name="Wegrzyn J.L."/>
            <person name="Mcevoy S.L."/>
        </authorList>
    </citation>
    <scope>NUCLEOTIDE SEQUENCE</scope>
    <source>
        <strain evidence="1">NS2018</strain>
        <tissue evidence="1">Leaf</tissue>
    </source>
</reference>
<sequence>MLKLYCSITSKDEYMRPNGSLWDRLHSSDMELDWKTRHEIAVGASKGLQYLHHWKEETSLRSGKRNRAVDSSVKTSESPEQAHAAFAPGFLFAWSTSYGPPPIGY</sequence>
<keyword evidence="2" id="KW-1185">Reference proteome</keyword>
<accession>A0AA39T9D8</accession>
<dbReference type="AlphaFoldDB" id="A0AA39T9D8"/>
<reference evidence="1" key="1">
    <citation type="journal article" date="2022" name="Plant J.">
        <title>Strategies of tolerance reflected in two North American maple genomes.</title>
        <authorList>
            <person name="McEvoy S.L."/>
            <person name="Sezen U.U."/>
            <person name="Trouern-Trend A."/>
            <person name="McMahon S.M."/>
            <person name="Schaberg P.G."/>
            <person name="Yang J."/>
            <person name="Wegrzyn J.L."/>
            <person name="Swenson N.G."/>
        </authorList>
    </citation>
    <scope>NUCLEOTIDE SEQUENCE</scope>
    <source>
        <strain evidence="1">NS2018</strain>
    </source>
</reference>
<dbReference type="InterPro" id="IPR011009">
    <property type="entry name" value="Kinase-like_dom_sf"/>
</dbReference>
<gene>
    <name evidence="1" type="ORF">LWI29_025034</name>
</gene>
<dbReference type="SUPFAM" id="SSF56112">
    <property type="entry name" value="Protein kinase-like (PK-like)"/>
    <property type="match status" value="1"/>
</dbReference>
<evidence type="ECO:0000313" key="1">
    <source>
        <dbReference type="EMBL" id="KAK0605284.1"/>
    </source>
</evidence>
<dbReference type="Gene3D" id="1.10.510.10">
    <property type="entry name" value="Transferase(Phosphotransferase) domain 1"/>
    <property type="match status" value="1"/>
</dbReference>
<protein>
    <submittedName>
        <fullName evidence="1">Uncharacterized protein</fullName>
    </submittedName>
</protein>
<dbReference type="Proteomes" id="UP001168877">
    <property type="component" value="Unassembled WGS sequence"/>
</dbReference>
<dbReference type="EMBL" id="JAUESC010000002">
    <property type="protein sequence ID" value="KAK0605284.1"/>
    <property type="molecule type" value="Genomic_DNA"/>
</dbReference>